<evidence type="ECO:0000256" key="1">
    <source>
        <dbReference type="SAM" id="SignalP"/>
    </source>
</evidence>
<gene>
    <name evidence="2" type="ORF">N47_N25720</name>
</gene>
<reference evidence="2" key="1">
    <citation type="journal article" date="2011" name="Environ. Microbiol.">
        <title>Genomic insights into the metabolic potential of the polycyclic aromatic hydrocarbon degrading sulfate-reducing Deltaproteobacterium N47.</title>
        <authorList>
            <person name="Bergmann F."/>
            <person name="Selesi D."/>
            <person name="Weinmaier T."/>
            <person name="Tischler P."/>
            <person name="Rattei T."/>
            <person name="Meckenstock R.U."/>
        </authorList>
    </citation>
    <scope>NUCLEOTIDE SEQUENCE</scope>
</reference>
<evidence type="ECO:0000313" key="2">
    <source>
        <dbReference type="EMBL" id="CBX31747.1"/>
    </source>
</evidence>
<feature type="chain" id="PRO_5003155208" description="Lipoprotein" evidence="1">
    <location>
        <begin position="29"/>
        <end position="169"/>
    </location>
</feature>
<keyword evidence="1" id="KW-0732">Signal</keyword>
<evidence type="ECO:0008006" key="3">
    <source>
        <dbReference type="Google" id="ProtNLM"/>
    </source>
</evidence>
<accession>E1YMF3</accession>
<protein>
    <recommendedName>
        <fullName evidence="3">Lipoprotein</fullName>
    </recommendedName>
</protein>
<dbReference type="PROSITE" id="PS51257">
    <property type="entry name" value="PROKAR_LIPOPROTEIN"/>
    <property type="match status" value="1"/>
</dbReference>
<dbReference type="AlphaFoldDB" id="E1YMF3"/>
<feature type="signal peptide" evidence="1">
    <location>
        <begin position="1"/>
        <end position="28"/>
    </location>
</feature>
<name>E1YMF3_9BACT</name>
<proteinExistence type="predicted"/>
<sequence>MKGIISVIGGIGLLLAMMTIQSCSSTQAGPNGGDVVMLNNGKAKAEIVANADTGEVMVHTWDQNLKKSQPIENKPLMIGSGDQTIELQPQPTASDPPGFCSRFYGQTDWLRGGQVHHGWIGNGADQSRQEFNWNNCWMGGKTNGSMWKEMGEHRRGMMGHGPGGGMGQQ</sequence>
<organism evidence="2">
    <name type="scientific">uncultured Desulfobacterium sp</name>
    <dbReference type="NCBI Taxonomy" id="201089"/>
    <lineage>
        <taxon>Bacteria</taxon>
        <taxon>Pseudomonadati</taxon>
        <taxon>Thermodesulfobacteriota</taxon>
        <taxon>Desulfobacteria</taxon>
        <taxon>Desulfobacterales</taxon>
        <taxon>Desulfobacteriaceae</taxon>
        <taxon>Desulfobacterium</taxon>
        <taxon>environmental samples</taxon>
    </lineage>
</organism>
<dbReference type="EMBL" id="FR695879">
    <property type="protein sequence ID" value="CBX31747.1"/>
    <property type="molecule type" value="Genomic_DNA"/>
</dbReference>